<dbReference type="AlphaFoldDB" id="A0A1L3GLH8"/>
<accession>A0A1L3GLH8</accession>
<evidence type="ECO:0000313" key="2">
    <source>
        <dbReference type="Proteomes" id="UP000182517"/>
    </source>
</evidence>
<keyword evidence="2" id="KW-1185">Reference proteome</keyword>
<proteinExistence type="predicted"/>
<reference evidence="1 2" key="1">
    <citation type="journal article" date="2017" name="Genome Announc.">
        <title>Complete Genome Sequences of Two Acetylene-Fermenting Pelobacter acetylenicus Strains.</title>
        <authorList>
            <person name="Sutton J.M."/>
            <person name="Baesman S.M."/>
            <person name="Fierst J.L."/>
            <person name="Poret-Peterson A.T."/>
            <person name="Oremland R.S."/>
            <person name="Dunlap D.S."/>
            <person name="Akob D.M."/>
        </authorList>
    </citation>
    <scope>NUCLEOTIDE SEQUENCE [LARGE SCALE GENOMIC DNA]</scope>
    <source>
        <strain evidence="1 2">SFB93</strain>
    </source>
</reference>
<dbReference type="Proteomes" id="UP000182517">
    <property type="component" value="Chromosome"/>
</dbReference>
<sequence length="179" mass="20448">MKKTILLIVGLSVFLLSGCYVCNKANWPEQPVLDHMNTMQKTQYLNDVKQNLINFRTTAVDLESHRLPHRPDEDPADCQRTGFHCEVARYVEVYAMPVLNDGEALQNLETRLEVAKINLLSAYALYETGSFGQARSLLKMYDKRYRKDVAIETAMVDNRDMEFATLGEAAQNLRSKLTN</sequence>
<dbReference type="KEGG" id="pef:A7E78_02070"/>
<evidence type="ECO:0000313" key="1">
    <source>
        <dbReference type="EMBL" id="APG26750.1"/>
    </source>
</evidence>
<dbReference type="OrthoDB" id="5387425at2"/>
<organism evidence="1 2">
    <name type="scientific">Syntrophotalea acetylenivorans</name>
    <dbReference type="NCBI Taxonomy" id="1842532"/>
    <lineage>
        <taxon>Bacteria</taxon>
        <taxon>Pseudomonadati</taxon>
        <taxon>Thermodesulfobacteriota</taxon>
        <taxon>Desulfuromonadia</taxon>
        <taxon>Desulfuromonadales</taxon>
        <taxon>Syntrophotaleaceae</taxon>
        <taxon>Syntrophotalea</taxon>
    </lineage>
</organism>
<dbReference type="EMBL" id="CP015519">
    <property type="protein sequence ID" value="APG26750.1"/>
    <property type="molecule type" value="Genomic_DNA"/>
</dbReference>
<dbReference type="RefSeq" id="WP_072282710.1">
    <property type="nucleotide sequence ID" value="NZ_CP015519.1"/>
</dbReference>
<dbReference type="STRING" id="1842532.A7E78_02070"/>
<dbReference type="PROSITE" id="PS51257">
    <property type="entry name" value="PROKAR_LIPOPROTEIN"/>
    <property type="match status" value="1"/>
</dbReference>
<gene>
    <name evidence="1" type="ORF">A7E78_02070</name>
</gene>
<name>A0A1L3GLH8_9BACT</name>
<protein>
    <submittedName>
        <fullName evidence="1">Uncharacterized protein</fullName>
    </submittedName>
</protein>